<sequence length="28" mass="3322">RHSCTETLWWYLVVVGVEVELCSVEVVW</sequence>
<keyword evidence="2" id="KW-1185">Reference proteome</keyword>
<dbReference type="AlphaFoldDB" id="A0A843TIJ4"/>
<name>A0A843TIJ4_COLES</name>
<proteinExistence type="predicted"/>
<evidence type="ECO:0000313" key="1">
    <source>
        <dbReference type="EMBL" id="MQL69937.1"/>
    </source>
</evidence>
<comment type="caution">
    <text evidence="1">The sequence shown here is derived from an EMBL/GenBank/DDBJ whole genome shotgun (WGS) entry which is preliminary data.</text>
</comment>
<gene>
    <name evidence="1" type="ORF">Taro_002235</name>
</gene>
<protein>
    <submittedName>
        <fullName evidence="1">Uncharacterized protein</fullName>
    </submittedName>
</protein>
<reference evidence="1" key="1">
    <citation type="submission" date="2017-07" db="EMBL/GenBank/DDBJ databases">
        <title>Taro Niue Genome Assembly and Annotation.</title>
        <authorList>
            <person name="Atibalentja N."/>
            <person name="Keating K."/>
            <person name="Fields C.J."/>
        </authorList>
    </citation>
    <scope>NUCLEOTIDE SEQUENCE</scope>
    <source>
        <strain evidence="1">Niue_2</strain>
        <tissue evidence="1">Leaf</tissue>
    </source>
</reference>
<accession>A0A843TIJ4</accession>
<organism evidence="1 2">
    <name type="scientific">Colocasia esculenta</name>
    <name type="common">Wild taro</name>
    <name type="synonym">Arum esculentum</name>
    <dbReference type="NCBI Taxonomy" id="4460"/>
    <lineage>
        <taxon>Eukaryota</taxon>
        <taxon>Viridiplantae</taxon>
        <taxon>Streptophyta</taxon>
        <taxon>Embryophyta</taxon>
        <taxon>Tracheophyta</taxon>
        <taxon>Spermatophyta</taxon>
        <taxon>Magnoliopsida</taxon>
        <taxon>Liliopsida</taxon>
        <taxon>Araceae</taxon>
        <taxon>Aroideae</taxon>
        <taxon>Colocasieae</taxon>
        <taxon>Colocasia</taxon>
    </lineage>
</organism>
<dbReference type="Proteomes" id="UP000652761">
    <property type="component" value="Unassembled WGS sequence"/>
</dbReference>
<dbReference type="EMBL" id="NMUH01000051">
    <property type="protein sequence ID" value="MQL69937.1"/>
    <property type="molecule type" value="Genomic_DNA"/>
</dbReference>
<feature type="non-terminal residue" evidence="1">
    <location>
        <position position="1"/>
    </location>
</feature>
<evidence type="ECO:0000313" key="2">
    <source>
        <dbReference type="Proteomes" id="UP000652761"/>
    </source>
</evidence>